<evidence type="ECO:0000256" key="3">
    <source>
        <dbReference type="ARBA" id="ARBA00022475"/>
    </source>
</evidence>
<dbReference type="InterPro" id="IPR005828">
    <property type="entry name" value="MFS_sugar_transport-like"/>
</dbReference>
<sequence>MEQSAEREGLFNGGDVRSNFSSSPYSEISVTRPSWTRVLVLAGAATTIGCSLPVGYNIGVVNSPAGVIKNFCNESVQSRYGVILQKNGLDFLWSTIVAIFLVGGTVGSLGGSYFADKVGRKGALIVSSGIGTLAGVLFFVSKTANSIEMLIAGRLLVGVSSGLITSVMPMYLTELAPSLLRGSMGVLCPLGVTFGVLVGQVLSLYKILGNEEFWPHLLAFYLLPLLICSFLLIFLPESPKYLFIVKKQPHLAIQQLASIRNVKEEFLDQEIHELRLEEQDNDVDESDSWNLLRVLKDKTLLLPLLLVCSLQAGQQFSGINAVFYYSVIIFQEAGFSLENSQIATIAAGCCNLLMAIISIPVMAKFNRRCTLQVSLITTAVFLIVLGTAATFISTISWMPYLSIVGVLGFVVCYGIALGPVPYFIGSELFEVGPRPSAMALGSMANWGGNFFIALLFPTMLTYLRAKSFFIFAIVVIALYFFIRFYLPETRGRDPVEVAALCKQGFSSRPVESPVNSASTVETFSISDVKEV</sequence>
<comment type="similarity">
    <text evidence="8">Belongs to the major facilitator superfamily. Sugar transporter (TC 2.A.1.1) family.</text>
</comment>
<reference evidence="11" key="1">
    <citation type="journal article" date="2023" name="G3 (Bethesda)">
        <title>Whole genome assemblies of Zophobas morio and Tenebrio molitor.</title>
        <authorList>
            <person name="Kaur S."/>
            <person name="Stinson S.A."/>
            <person name="diCenzo G.C."/>
        </authorList>
    </citation>
    <scope>NUCLEOTIDE SEQUENCE</scope>
    <source>
        <strain evidence="11">QUZm001</strain>
    </source>
</reference>
<dbReference type="Pfam" id="PF00083">
    <property type="entry name" value="Sugar_tr"/>
    <property type="match status" value="1"/>
</dbReference>
<dbReference type="PANTHER" id="PTHR23503:SF127">
    <property type="entry name" value="FI08437P-RELATED"/>
    <property type="match status" value="1"/>
</dbReference>
<keyword evidence="12" id="KW-1185">Reference proteome</keyword>
<evidence type="ECO:0000256" key="8">
    <source>
        <dbReference type="RuleBase" id="RU003346"/>
    </source>
</evidence>
<organism evidence="11 12">
    <name type="scientific">Zophobas morio</name>
    <dbReference type="NCBI Taxonomy" id="2755281"/>
    <lineage>
        <taxon>Eukaryota</taxon>
        <taxon>Metazoa</taxon>
        <taxon>Ecdysozoa</taxon>
        <taxon>Arthropoda</taxon>
        <taxon>Hexapoda</taxon>
        <taxon>Insecta</taxon>
        <taxon>Pterygota</taxon>
        <taxon>Neoptera</taxon>
        <taxon>Endopterygota</taxon>
        <taxon>Coleoptera</taxon>
        <taxon>Polyphaga</taxon>
        <taxon>Cucujiformia</taxon>
        <taxon>Tenebrionidae</taxon>
        <taxon>Zophobas</taxon>
    </lineage>
</organism>
<evidence type="ECO:0000256" key="7">
    <source>
        <dbReference type="ARBA" id="ARBA00023180"/>
    </source>
</evidence>
<dbReference type="GO" id="GO:1990539">
    <property type="term" value="P:fructose import across plasma membrane"/>
    <property type="evidence" value="ECO:0007669"/>
    <property type="project" value="UniProtKB-ARBA"/>
</dbReference>
<feature type="transmembrane region" description="Helical" evidence="9">
    <location>
        <begin position="300"/>
        <end position="330"/>
    </location>
</feature>
<feature type="transmembrane region" description="Helical" evidence="9">
    <location>
        <begin position="152"/>
        <end position="172"/>
    </location>
</feature>
<dbReference type="InterPro" id="IPR045263">
    <property type="entry name" value="GLUT"/>
</dbReference>
<keyword evidence="2 8" id="KW-0813">Transport</keyword>
<feature type="transmembrane region" description="Helical" evidence="9">
    <location>
        <begin position="184"/>
        <end position="207"/>
    </location>
</feature>
<dbReference type="PROSITE" id="PS50850">
    <property type="entry name" value="MFS"/>
    <property type="match status" value="1"/>
</dbReference>
<feature type="transmembrane region" description="Helical" evidence="9">
    <location>
        <begin position="91"/>
        <end position="115"/>
    </location>
</feature>
<dbReference type="PROSITE" id="PS00216">
    <property type="entry name" value="SUGAR_TRANSPORT_1"/>
    <property type="match status" value="1"/>
</dbReference>
<comment type="subcellular location">
    <subcellularLocation>
        <location evidence="1">Cell membrane</location>
        <topology evidence="1">Multi-pass membrane protein</topology>
    </subcellularLocation>
</comment>
<evidence type="ECO:0000256" key="4">
    <source>
        <dbReference type="ARBA" id="ARBA00022692"/>
    </source>
</evidence>
<protein>
    <recommendedName>
        <fullName evidence="10">Major facilitator superfamily (MFS) profile domain-containing protein</fullName>
    </recommendedName>
</protein>
<evidence type="ECO:0000256" key="9">
    <source>
        <dbReference type="SAM" id="Phobius"/>
    </source>
</evidence>
<evidence type="ECO:0000256" key="5">
    <source>
        <dbReference type="ARBA" id="ARBA00022989"/>
    </source>
</evidence>
<keyword evidence="7" id="KW-0325">Glycoprotein</keyword>
<dbReference type="GO" id="GO:0005886">
    <property type="term" value="C:plasma membrane"/>
    <property type="evidence" value="ECO:0007669"/>
    <property type="project" value="UniProtKB-SubCell"/>
</dbReference>
<dbReference type="NCBIfam" id="TIGR00879">
    <property type="entry name" value="SP"/>
    <property type="match status" value="1"/>
</dbReference>
<name>A0AA38HW81_9CUCU</name>
<dbReference type="InterPro" id="IPR003663">
    <property type="entry name" value="Sugar/inositol_transpt"/>
</dbReference>
<evidence type="ECO:0000256" key="1">
    <source>
        <dbReference type="ARBA" id="ARBA00004651"/>
    </source>
</evidence>
<dbReference type="PROSITE" id="PS00217">
    <property type="entry name" value="SUGAR_TRANSPORT_2"/>
    <property type="match status" value="1"/>
</dbReference>
<accession>A0AA38HW81</accession>
<keyword evidence="5 9" id="KW-1133">Transmembrane helix</keyword>
<keyword evidence="6 9" id="KW-0472">Membrane</keyword>
<feature type="transmembrane region" description="Helical" evidence="9">
    <location>
        <begin position="122"/>
        <end position="140"/>
    </location>
</feature>
<dbReference type="EMBL" id="JALNTZ010000008">
    <property type="protein sequence ID" value="KAJ3642404.1"/>
    <property type="molecule type" value="Genomic_DNA"/>
</dbReference>
<dbReference type="Gene3D" id="1.20.1250.20">
    <property type="entry name" value="MFS general substrate transporter like domains"/>
    <property type="match status" value="1"/>
</dbReference>
<dbReference type="PRINTS" id="PR00171">
    <property type="entry name" value="SUGRTRNSPORT"/>
</dbReference>
<keyword evidence="4 9" id="KW-0812">Transmembrane</keyword>
<feature type="transmembrane region" description="Helical" evidence="9">
    <location>
        <begin position="375"/>
        <end position="397"/>
    </location>
</feature>
<feature type="domain" description="Major facilitator superfamily (MFS) profile" evidence="10">
    <location>
        <begin position="43"/>
        <end position="490"/>
    </location>
</feature>
<dbReference type="SUPFAM" id="SSF103473">
    <property type="entry name" value="MFS general substrate transporter"/>
    <property type="match status" value="1"/>
</dbReference>
<gene>
    <name evidence="11" type="ORF">Zmor_025196</name>
</gene>
<proteinExistence type="inferred from homology"/>
<feature type="transmembrane region" description="Helical" evidence="9">
    <location>
        <begin position="213"/>
        <end position="235"/>
    </location>
</feature>
<keyword evidence="3" id="KW-1003">Cell membrane</keyword>
<feature type="transmembrane region" description="Helical" evidence="9">
    <location>
        <begin position="342"/>
        <end position="363"/>
    </location>
</feature>
<dbReference type="AlphaFoldDB" id="A0AA38HW81"/>
<dbReference type="Proteomes" id="UP001168821">
    <property type="component" value="Unassembled WGS sequence"/>
</dbReference>
<dbReference type="InterPro" id="IPR005829">
    <property type="entry name" value="Sugar_transporter_CS"/>
</dbReference>
<feature type="transmembrane region" description="Helical" evidence="9">
    <location>
        <begin position="38"/>
        <end position="56"/>
    </location>
</feature>
<dbReference type="InterPro" id="IPR020846">
    <property type="entry name" value="MFS_dom"/>
</dbReference>
<evidence type="ECO:0000313" key="12">
    <source>
        <dbReference type="Proteomes" id="UP001168821"/>
    </source>
</evidence>
<dbReference type="GO" id="GO:0005353">
    <property type="term" value="F:fructose transmembrane transporter activity"/>
    <property type="evidence" value="ECO:0007669"/>
    <property type="project" value="UniProtKB-ARBA"/>
</dbReference>
<evidence type="ECO:0000256" key="6">
    <source>
        <dbReference type="ARBA" id="ARBA00023136"/>
    </source>
</evidence>
<comment type="caution">
    <text evidence="11">The sequence shown here is derived from an EMBL/GenBank/DDBJ whole genome shotgun (WGS) entry which is preliminary data.</text>
</comment>
<evidence type="ECO:0000313" key="11">
    <source>
        <dbReference type="EMBL" id="KAJ3642404.1"/>
    </source>
</evidence>
<feature type="transmembrane region" description="Helical" evidence="9">
    <location>
        <begin position="403"/>
        <end position="425"/>
    </location>
</feature>
<dbReference type="PANTHER" id="PTHR23503">
    <property type="entry name" value="SOLUTE CARRIER FAMILY 2"/>
    <property type="match status" value="1"/>
</dbReference>
<evidence type="ECO:0000259" key="10">
    <source>
        <dbReference type="PROSITE" id="PS50850"/>
    </source>
</evidence>
<feature type="transmembrane region" description="Helical" evidence="9">
    <location>
        <begin position="468"/>
        <end position="486"/>
    </location>
</feature>
<dbReference type="InterPro" id="IPR036259">
    <property type="entry name" value="MFS_trans_sf"/>
</dbReference>
<dbReference type="FunFam" id="1.20.1250.20:FF:001511">
    <property type="entry name" value="Solute carrier family 2, facilitated glucose transporter member 5"/>
    <property type="match status" value="1"/>
</dbReference>
<evidence type="ECO:0000256" key="2">
    <source>
        <dbReference type="ARBA" id="ARBA00022448"/>
    </source>
</evidence>